<gene>
    <name evidence="1" type="ordered locus">Igag_0006</name>
</gene>
<dbReference type="EMBL" id="CP002098">
    <property type="protein sequence ID" value="ADM26859.1"/>
    <property type="molecule type" value="Genomic_DNA"/>
</dbReference>
<dbReference type="BioCyc" id="IAGG583356:GHAH-7-MONOMER"/>
<dbReference type="InterPro" id="IPR036866">
    <property type="entry name" value="RibonucZ/Hydroxyglut_hydro"/>
</dbReference>
<reference evidence="1 2" key="1">
    <citation type="journal article" date="2010" name="Stand. Genomic Sci.">
        <title>Complete genome sequence of Ignisphaera aggregans type strain (AQ1.S1).</title>
        <authorList>
            <person name="Goker M."/>
            <person name="Held B."/>
            <person name="Lapidus A."/>
            <person name="Nolan M."/>
            <person name="Spring S."/>
            <person name="Yasawong M."/>
            <person name="Lucas S."/>
            <person name="Glavina Del Rio T."/>
            <person name="Tice H."/>
            <person name="Cheng J.F."/>
            <person name="Goodwin L."/>
            <person name="Tapia R."/>
            <person name="Pitluck S."/>
            <person name="Liolios K."/>
            <person name="Ivanova N."/>
            <person name="Mavromatis K."/>
            <person name="Mikhailova N."/>
            <person name="Pati A."/>
            <person name="Chen A."/>
            <person name="Palaniappan K."/>
            <person name="Brambilla E."/>
            <person name="Land M."/>
            <person name="Hauser L."/>
            <person name="Chang Y.J."/>
            <person name="Jeffries C.D."/>
            <person name="Brettin T."/>
            <person name="Detter J.C."/>
            <person name="Han C."/>
            <person name="Rohde M."/>
            <person name="Sikorski J."/>
            <person name="Woyke T."/>
            <person name="Bristow J."/>
            <person name="Eisen J.A."/>
            <person name="Markowitz V."/>
            <person name="Hugenholtz P."/>
            <person name="Kyrpides N.C."/>
            <person name="Klenk H.P."/>
        </authorList>
    </citation>
    <scope>NUCLEOTIDE SEQUENCE [LARGE SCALE GENOMIC DNA]</scope>
    <source>
        <strain evidence="2">DSM 17230 / JCM 13409 / AQ1.S1</strain>
    </source>
</reference>
<organism evidence="1 2">
    <name type="scientific">Ignisphaera aggregans (strain DSM 17230 / JCM 13409 / AQ1.S1)</name>
    <dbReference type="NCBI Taxonomy" id="583356"/>
    <lineage>
        <taxon>Archaea</taxon>
        <taxon>Thermoproteota</taxon>
        <taxon>Thermoprotei</taxon>
        <taxon>Desulfurococcales</taxon>
        <taxon>Desulfurococcaceae</taxon>
        <taxon>Ignisphaera</taxon>
    </lineage>
</organism>
<evidence type="ECO:0000313" key="2">
    <source>
        <dbReference type="Proteomes" id="UP000001304"/>
    </source>
</evidence>
<dbReference type="KEGG" id="iag:Igag_0006"/>
<dbReference type="Proteomes" id="UP000001304">
    <property type="component" value="Chromosome"/>
</dbReference>
<protein>
    <submittedName>
        <fullName evidence="1">Beta-lactamase domain protein</fullName>
    </submittedName>
</protein>
<dbReference type="PANTHER" id="PTHR46018:SF2">
    <property type="entry name" value="ZINC PHOSPHODIESTERASE ELAC PROTEIN 1"/>
    <property type="match status" value="1"/>
</dbReference>
<dbReference type="SUPFAM" id="SSF56281">
    <property type="entry name" value="Metallo-hydrolase/oxidoreductase"/>
    <property type="match status" value="1"/>
</dbReference>
<name>E0SP41_IGNAA</name>
<proteinExistence type="predicted"/>
<dbReference type="PANTHER" id="PTHR46018">
    <property type="entry name" value="ZINC PHOSPHODIESTERASE ELAC PROTEIN 1"/>
    <property type="match status" value="1"/>
</dbReference>
<sequence length="290" mass="32769">MRKNFIAFLGTAASIPTKKRFTSSLLICGSKSCILLDVGEGTQIRLDELRFDISRIEIIGISHLHGDHIYGLFPLIESLYMRTCSQGRGKKILRIICPKNFENVISSLLIGGRKNRRDANECDIELEVVSASELLSNRLSIKSLSEDISIMPIPVNHGDVESYGYVVELRDIGKCHNTIRIFYTGDGICSNECINTLRNMSIDILISEATFLDYYQDIKRAEKTFHSTVYNAANTARELNANLLILTHISSRYTTTMLGDFISRAYRVFNKEILIAEDLSVIPLEIYICR</sequence>
<keyword evidence="2" id="KW-1185">Reference proteome</keyword>
<accession>E0SP41</accession>
<dbReference type="Gene3D" id="3.60.15.10">
    <property type="entry name" value="Ribonuclease Z/Hydroxyacylglutathione hydrolase-like"/>
    <property type="match status" value="1"/>
</dbReference>
<dbReference type="AlphaFoldDB" id="E0SP41"/>
<dbReference type="STRING" id="583356.Igag_0006"/>
<dbReference type="GO" id="GO:0042781">
    <property type="term" value="F:3'-tRNA processing endoribonuclease activity"/>
    <property type="evidence" value="ECO:0007669"/>
    <property type="project" value="TreeGrafter"/>
</dbReference>
<dbReference type="Pfam" id="PF23023">
    <property type="entry name" value="Anti-Pycsar_Apyc1"/>
    <property type="match status" value="1"/>
</dbReference>
<dbReference type="HOGENOM" id="CLU_031317_2_1_2"/>
<evidence type="ECO:0000313" key="1">
    <source>
        <dbReference type="EMBL" id="ADM26859.1"/>
    </source>
</evidence>